<sequence length="227" mass="23909">MVILAQALYVKRKTPRLPGAAGPTEGLVPGDGEPFRLAVLGESTVDGVGAATHEEALTGCLARELARGGRAVRWQAAGRTGANARVVRAELVPLLRPADLVVVALGVNDTIELRTAPAYRRDLLELVVEIRRRLGPVDVLLAGVPPMSRFPALPRPLRDVLAARSTALDKAAATLAKLPGVRHVPMDPALLDPAAFASDNFHPGPAGYARWARHLSGVRVAEPPAGP</sequence>
<dbReference type="InterPro" id="IPR036514">
    <property type="entry name" value="SGNH_hydro_sf"/>
</dbReference>
<evidence type="ECO:0000259" key="1">
    <source>
        <dbReference type="Pfam" id="PF13472"/>
    </source>
</evidence>
<keyword evidence="3" id="KW-1185">Reference proteome</keyword>
<dbReference type="Gene3D" id="3.40.50.1110">
    <property type="entry name" value="SGNH hydrolase"/>
    <property type="match status" value="1"/>
</dbReference>
<dbReference type="Proteomes" id="UP000198878">
    <property type="component" value="Unassembled WGS sequence"/>
</dbReference>
<dbReference type="InterPro" id="IPR013830">
    <property type="entry name" value="SGNH_hydro"/>
</dbReference>
<proteinExistence type="predicted"/>
<protein>
    <submittedName>
        <fullName evidence="2">Lysophospholipase L1</fullName>
    </submittedName>
</protein>
<feature type="domain" description="SGNH hydrolase-type esterase" evidence="1">
    <location>
        <begin position="39"/>
        <end position="210"/>
    </location>
</feature>
<reference evidence="3" key="1">
    <citation type="submission" date="2016-10" db="EMBL/GenBank/DDBJ databases">
        <authorList>
            <person name="Varghese N."/>
            <person name="Submissions S."/>
        </authorList>
    </citation>
    <scope>NUCLEOTIDE SEQUENCE [LARGE SCALE GENOMIC DNA]</scope>
    <source>
        <strain evidence="3">DSM 44654</strain>
    </source>
</reference>
<accession>A0A1H5QX88</accession>
<dbReference type="STRING" id="218821.SAMN05421837_105379"/>
<dbReference type="RefSeq" id="WP_086673577.1">
    <property type="nucleotide sequence ID" value="NZ_FNUJ01000005.1"/>
</dbReference>
<dbReference type="SUPFAM" id="SSF52266">
    <property type="entry name" value="SGNH hydrolase"/>
    <property type="match status" value="1"/>
</dbReference>
<organism evidence="2 3">
    <name type="scientific">Amycolatopsis pretoriensis</name>
    <dbReference type="NCBI Taxonomy" id="218821"/>
    <lineage>
        <taxon>Bacteria</taxon>
        <taxon>Bacillati</taxon>
        <taxon>Actinomycetota</taxon>
        <taxon>Actinomycetes</taxon>
        <taxon>Pseudonocardiales</taxon>
        <taxon>Pseudonocardiaceae</taxon>
        <taxon>Amycolatopsis</taxon>
    </lineage>
</organism>
<dbReference type="OrthoDB" id="9804395at2"/>
<dbReference type="Pfam" id="PF13472">
    <property type="entry name" value="Lipase_GDSL_2"/>
    <property type="match status" value="1"/>
</dbReference>
<dbReference type="CDD" id="cd01836">
    <property type="entry name" value="FeeA_FeeB_like"/>
    <property type="match status" value="1"/>
</dbReference>
<dbReference type="AlphaFoldDB" id="A0A1H5QX88"/>
<gene>
    <name evidence="2" type="ORF">SAMN05421837_105379</name>
</gene>
<evidence type="ECO:0000313" key="3">
    <source>
        <dbReference type="Proteomes" id="UP000198878"/>
    </source>
</evidence>
<name>A0A1H5QX88_9PSEU</name>
<dbReference type="EMBL" id="FNUJ01000005">
    <property type="protein sequence ID" value="SEF30782.1"/>
    <property type="molecule type" value="Genomic_DNA"/>
</dbReference>
<evidence type="ECO:0000313" key="2">
    <source>
        <dbReference type="EMBL" id="SEF30782.1"/>
    </source>
</evidence>